<dbReference type="InterPro" id="IPR036338">
    <property type="entry name" value="Aha1"/>
</dbReference>
<dbReference type="PANTHER" id="PTHR13009:SF22">
    <property type="entry name" value="LD43819P"/>
    <property type="match status" value="1"/>
</dbReference>
<feature type="compositionally biased region" description="Low complexity" evidence="2">
    <location>
        <begin position="347"/>
        <end position="364"/>
    </location>
</feature>
<comment type="similarity">
    <text evidence="1">Belongs to the AHA1 family.</text>
</comment>
<evidence type="ECO:0000313" key="5">
    <source>
        <dbReference type="EMBL" id="CED83058.1"/>
    </source>
</evidence>
<dbReference type="PANTHER" id="PTHR13009">
    <property type="entry name" value="HEAT SHOCK PROTEIN 90 HSP90 CO-CHAPERONE AHA-1"/>
    <property type="match status" value="1"/>
</dbReference>
<accession>A0A0F7SSL6</accession>
<organism evidence="5">
    <name type="scientific">Phaffia rhodozyma</name>
    <name type="common">Yeast</name>
    <name type="synonym">Xanthophyllomyces dendrorhous</name>
    <dbReference type="NCBI Taxonomy" id="264483"/>
    <lineage>
        <taxon>Eukaryota</taxon>
        <taxon>Fungi</taxon>
        <taxon>Dikarya</taxon>
        <taxon>Basidiomycota</taxon>
        <taxon>Agaricomycotina</taxon>
        <taxon>Tremellomycetes</taxon>
        <taxon>Cystofilobasidiales</taxon>
        <taxon>Mrakiaceae</taxon>
        <taxon>Phaffia</taxon>
    </lineage>
</organism>
<proteinExistence type="inferred from homology"/>
<dbReference type="AlphaFoldDB" id="A0A0F7SSL6"/>
<dbReference type="Gene3D" id="3.15.10.20">
    <property type="entry name" value="Activator of Hsp90 ATPase Aha1, N-terminal domain"/>
    <property type="match status" value="1"/>
</dbReference>
<dbReference type="GO" id="GO:0005829">
    <property type="term" value="C:cytosol"/>
    <property type="evidence" value="ECO:0007669"/>
    <property type="project" value="TreeGrafter"/>
</dbReference>
<dbReference type="SMART" id="SM01000">
    <property type="entry name" value="Aha1_N"/>
    <property type="match status" value="1"/>
</dbReference>
<protein>
    <submittedName>
        <fullName evidence="5">Uncharacterized conserved protein</fullName>
    </submittedName>
</protein>
<name>A0A0F7SSL6_PHARH</name>
<keyword evidence="3" id="KW-1133">Transmembrane helix</keyword>
<feature type="region of interest" description="Disordered" evidence="2">
    <location>
        <begin position="330"/>
        <end position="381"/>
    </location>
</feature>
<dbReference type="InterPro" id="IPR015310">
    <property type="entry name" value="AHSA1-like_N"/>
</dbReference>
<dbReference type="Gene3D" id="3.30.530.20">
    <property type="match status" value="1"/>
</dbReference>
<sequence>MSQPAQLSAGLKNWHWRQKNVDKWAYEWFRTNLANVKATDDSLGLEVTITSVSSIDGDVTVGQRKSKVITIYDLDMKLDWAGRRRLADGTDLSGSVRIPEVSHEAIDGISDYVFDFSSSSSSTPAYQSTRKILPEALKTVFATFQTTLVEVHGKDLLAVDSKDVSPAASAPASTPATPVSSVSKSEPVSVTGAVKKINTSVVKVESSLRISAADLWDLLTVESKIPTWSRSAAQFSATPSAPFSMFSGSVNGTVVSADKPKKLVLNWGLNSPTWPKDHLGVLTIELNQGSDSTTATFTLDGVPKGHEREIESNLHAFYIRGFVTMGLVKPTSELPPTGTKPSLRSNKAPAPSSSSSSKLSPSSSLKKKRKEVKGQAPAVEPQGRYPLAGVTVVGALVVVLGGIVFNSLRD</sequence>
<dbReference type="GO" id="GO:0051087">
    <property type="term" value="F:protein-folding chaperone binding"/>
    <property type="evidence" value="ECO:0007669"/>
    <property type="project" value="InterPro"/>
</dbReference>
<dbReference type="EMBL" id="LN483142">
    <property type="protein sequence ID" value="CED83058.1"/>
    <property type="molecule type" value="Genomic_DNA"/>
</dbReference>
<evidence type="ECO:0000259" key="4">
    <source>
        <dbReference type="SMART" id="SM01000"/>
    </source>
</evidence>
<evidence type="ECO:0000256" key="3">
    <source>
        <dbReference type="SAM" id="Phobius"/>
    </source>
</evidence>
<evidence type="ECO:0000256" key="2">
    <source>
        <dbReference type="SAM" id="MobiDB-lite"/>
    </source>
</evidence>
<evidence type="ECO:0000256" key="1">
    <source>
        <dbReference type="ARBA" id="ARBA00006817"/>
    </source>
</evidence>
<dbReference type="InterPro" id="IPR023393">
    <property type="entry name" value="START-like_dom_sf"/>
</dbReference>
<feature type="transmembrane region" description="Helical" evidence="3">
    <location>
        <begin position="385"/>
        <end position="405"/>
    </location>
</feature>
<dbReference type="GO" id="GO:0001671">
    <property type="term" value="F:ATPase activator activity"/>
    <property type="evidence" value="ECO:0007669"/>
    <property type="project" value="InterPro"/>
</dbReference>
<keyword evidence="3" id="KW-0812">Transmembrane</keyword>
<dbReference type="Pfam" id="PF08327">
    <property type="entry name" value="AHSA1"/>
    <property type="match status" value="1"/>
</dbReference>
<feature type="domain" description="Activator of Hsp90 ATPase AHSA1-like N-terminal" evidence="4">
    <location>
        <begin position="18"/>
        <end position="154"/>
    </location>
</feature>
<dbReference type="InterPro" id="IPR013538">
    <property type="entry name" value="ASHA1/2-like_C"/>
</dbReference>
<dbReference type="SUPFAM" id="SSF103111">
    <property type="entry name" value="Activator of Hsp90 ATPase, Aha1"/>
    <property type="match status" value="1"/>
</dbReference>
<dbReference type="Pfam" id="PF09229">
    <property type="entry name" value="Aha1_N"/>
    <property type="match status" value="1"/>
</dbReference>
<reference evidence="5" key="1">
    <citation type="submission" date="2014-08" db="EMBL/GenBank/DDBJ databases">
        <authorList>
            <person name="Sharma Rahul"/>
            <person name="Thines Marco"/>
        </authorList>
    </citation>
    <scope>NUCLEOTIDE SEQUENCE</scope>
</reference>
<dbReference type="GO" id="GO:0006457">
    <property type="term" value="P:protein folding"/>
    <property type="evidence" value="ECO:0007669"/>
    <property type="project" value="TreeGrafter"/>
</dbReference>
<keyword evidence="3" id="KW-0472">Membrane</keyword>
<dbReference type="SUPFAM" id="SSF55961">
    <property type="entry name" value="Bet v1-like"/>
    <property type="match status" value="1"/>
</dbReference>